<feature type="region of interest" description="Disordered" evidence="1">
    <location>
        <begin position="301"/>
        <end position="359"/>
    </location>
</feature>
<evidence type="ECO:0000313" key="3">
    <source>
        <dbReference type="Proteomes" id="UP001175226"/>
    </source>
</evidence>
<reference evidence="2" key="1">
    <citation type="submission" date="2023-06" db="EMBL/GenBank/DDBJ databases">
        <authorList>
            <consortium name="Lawrence Berkeley National Laboratory"/>
            <person name="Ahrendt S."/>
            <person name="Sahu N."/>
            <person name="Indic B."/>
            <person name="Wong-Bajracharya J."/>
            <person name="Merenyi Z."/>
            <person name="Ke H.-M."/>
            <person name="Monk M."/>
            <person name="Kocsube S."/>
            <person name="Drula E."/>
            <person name="Lipzen A."/>
            <person name="Balint B."/>
            <person name="Henrissat B."/>
            <person name="Andreopoulos B."/>
            <person name="Martin F.M."/>
            <person name="Harder C.B."/>
            <person name="Rigling D."/>
            <person name="Ford K.L."/>
            <person name="Foster G.D."/>
            <person name="Pangilinan J."/>
            <person name="Papanicolaou A."/>
            <person name="Barry K."/>
            <person name="LaButti K."/>
            <person name="Viragh M."/>
            <person name="Koriabine M."/>
            <person name="Yan M."/>
            <person name="Riley R."/>
            <person name="Champramary S."/>
            <person name="Plett K.L."/>
            <person name="Tsai I.J."/>
            <person name="Slot J."/>
            <person name="Sipos G."/>
            <person name="Plett J."/>
            <person name="Nagy L.G."/>
            <person name="Grigoriev I.V."/>
        </authorList>
    </citation>
    <scope>NUCLEOTIDE SEQUENCE</scope>
    <source>
        <strain evidence="2">FPL87.14</strain>
    </source>
</reference>
<name>A0AA39JWZ9_9AGAR</name>
<feature type="compositionally biased region" description="Low complexity" evidence="1">
    <location>
        <begin position="403"/>
        <end position="412"/>
    </location>
</feature>
<dbReference type="Proteomes" id="UP001175226">
    <property type="component" value="Unassembled WGS sequence"/>
</dbReference>
<protein>
    <submittedName>
        <fullName evidence="2">Uncharacterized protein</fullName>
    </submittedName>
</protein>
<feature type="compositionally biased region" description="Low complexity" evidence="1">
    <location>
        <begin position="336"/>
        <end position="352"/>
    </location>
</feature>
<dbReference type="PROSITE" id="PS51257">
    <property type="entry name" value="PROKAR_LIPOPROTEIN"/>
    <property type="match status" value="1"/>
</dbReference>
<evidence type="ECO:0000256" key="1">
    <source>
        <dbReference type="SAM" id="MobiDB-lite"/>
    </source>
</evidence>
<keyword evidence="3" id="KW-1185">Reference proteome</keyword>
<dbReference type="AlphaFoldDB" id="A0AA39JWZ9"/>
<feature type="region of interest" description="Disordered" evidence="1">
    <location>
        <begin position="372"/>
        <end position="438"/>
    </location>
</feature>
<gene>
    <name evidence="2" type="ORF">EV421DRAFT_1732637</name>
</gene>
<accession>A0AA39JWZ9</accession>
<feature type="compositionally biased region" description="Basic residues" evidence="1">
    <location>
        <begin position="392"/>
        <end position="402"/>
    </location>
</feature>
<comment type="caution">
    <text evidence="2">The sequence shown here is derived from an EMBL/GenBank/DDBJ whole genome shotgun (WGS) entry which is preliminary data.</text>
</comment>
<evidence type="ECO:0000313" key="2">
    <source>
        <dbReference type="EMBL" id="KAK0449366.1"/>
    </source>
</evidence>
<dbReference type="EMBL" id="JAUEPT010000008">
    <property type="protein sequence ID" value="KAK0449366.1"/>
    <property type="molecule type" value="Genomic_DNA"/>
</dbReference>
<organism evidence="2 3">
    <name type="scientific">Armillaria borealis</name>
    <dbReference type="NCBI Taxonomy" id="47425"/>
    <lineage>
        <taxon>Eukaryota</taxon>
        <taxon>Fungi</taxon>
        <taxon>Dikarya</taxon>
        <taxon>Basidiomycota</taxon>
        <taxon>Agaricomycotina</taxon>
        <taxon>Agaricomycetes</taxon>
        <taxon>Agaricomycetidae</taxon>
        <taxon>Agaricales</taxon>
        <taxon>Marasmiineae</taxon>
        <taxon>Physalacriaceae</taxon>
        <taxon>Armillaria</taxon>
    </lineage>
</organism>
<sequence>MSKKAHLKKEERKNLKGWAEGGHGANSFQACLDILGLPRTGLACRGDLLQYDLPRHIKCWMKYRARKLQKKRLKMRKNMLNDLWNLFLAQLASITKPPKARQAYQKWFTDETNRKLVAAVVDEHWEKQLADGSASGSPNVLPLAEQEEWKVKVRDVADHNKSEYLNLLKALPSKDPVERQMCINNLPAFAVPLLWGISKRMGLVVFMIVGGPMLKNKGQLGTLNLSWQKNLDAKPVVWPNWDAKKFKDQVQDFFMDFLQTAYSPDDCTKAQLPDSGGARSLLKDNGLYLFDNELEGINKDLDNVSDSLSDDDDTSDIEHHPDPMASPPRKHQHVSGKGSKAAKGGEKGTANGEDSNKENVAGWMEGQVLHANSRKVPDSANTNRMHAEKTKVKAKHKPRAKKSASTSSGPSRTSERLANISSSTNVAGGGVTDRVEDDKGRIVGNDALALNDVEEVNRAGERAEETPAADIPDGDDIVMEELGPDDMAIDDDIAKHIPSMPLSSGSPNPEETLPATALDWFHTAYTAFAVQSLDAEFHQSLRKYVLLEEKKDFDGPRIGLAPKGRPQLLTKWIGQGRMQGAMPVLSTASIDNYEKEWWSWWESLQPSWRNRDTAGKLVQSMYGNCWEELNIGGTNGWLGIVAMLFWWGVVVQRSSPDHRASWQEALKDVCWMINGLTDKCCS</sequence>
<feature type="region of interest" description="Disordered" evidence="1">
    <location>
        <begin position="457"/>
        <end position="476"/>
    </location>
</feature>
<proteinExistence type="predicted"/>